<dbReference type="InterPro" id="IPR011990">
    <property type="entry name" value="TPR-like_helical_dom_sf"/>
</dbReference>
<evidence type="ECO:0000256" key="6">
    <source>
        <dbReference type="ARBA" id="ARBA00022737"/>
    </source>
</evidence>
<accession>A0A562BXC2</accession>
<evidence type="ECO:0000256" key="2">
    <source>
        <dbReference type="ARBA" id="ARBA00005386"/>
    </source>
</evidence>
<evidence type="ECO:0000256" key="5">
    <source>
        <dbReference type="ARBA" id="ARBA00022679"/>
    </source>
</evidence>
<comment type="pathway">
    <text evidence="1">Protein modification; protein glycosylation.</text>
</comment>
<name>A0A562BXC2_9BURK</name>
<evidence type="ECO:0000256" key="1">
    <source>
        <dbReference type="ARBA" id="ARBA00004922"/>
    </source>
</evidence>
<evidence type="ECO:0000259" key="10">
    <source>
        <dbReference type="Pfam" id="PF10119"/>
    </source>
</evidence>
<sequence length="1155" mass="125767">MNLSDSNARPETGPQARPRPALRTVFQSSPIQLRAAAYLYGIESVPLAEARVLELGCGVGDNLLPFALGFPRAKVVGIDASADDIGKARANARSLGAGNARFEVLGDVDLDGGLGEFDYIILHQTYGKVPAELGEALLALCQRHLSPLGIAFVSYHTLPGWKGAEALRDAMLFAGHAAENVNDSLAAARTTLTLLADSIAAANPLAPALAPVLKYARELSDEELAAEFLQGAGSACYFIEFANAAAQNGLAHIGDAEPEQEIALAFGANVALFNSLAGLGQTAAVRQQYLDFAVGRHFRQSMLVHASRAQECLPAPDMERLDGLRFAGCFRVAAPSSGTAAGHQHYINQHGRAIATDDTHVKRVLAALTAAWPGTCDMQELVLAMPEHPYEPEEAVRTSVRHALQTLLRAGVLRLSREATPYDTDTGAGLRVVPHLKAALDACSDGGTVATWSLWHAPVVLELSAAEAQYLARADALAVRERGDKEGPDGTEAGLDVESLLERLRDRGLLIGSAGAWAEHFRSRLLAGNCDDPRWWALLDALVAYAGRRGLGSDADEFAGLTPAQRTALGQVNTLHNAARHDEAEQALRELLRTNPDLASAWHALARILRRDQRRKQAVAAMGRAVALRPLNAALHDEFGDMLADTMPLQAAEIAALHAIRLGPGNPQHYSRLAVVLRTVRKYDAAIRCCERALTLDPTHQDTHNVLGVLSQETGRPDIAEASYRRVLALNPSANRVHSNLLFLLTHQGTLSPDALFREHVEFGKQLARQVQGVRRAPLNNVRDPQRPLRVGFVSGDLRTHAMIHFIEPIWRHLDREMHAIHVYHTGEVEDQATKRVAELAQVWRRVRGLDAARLRDRIVEDGVDILFDLSGHTDANRLLTFAMRAAPVQVSWLGYPATTGVAEMDYYLIDRHAAAPGVLDAQFTEKLVYLPASFTFQPHPESPEVNAAPALTNGHITFGSFNRYSKISDAVLALWARVLTRVPDAKMLMGHIPEESVSELQERFARFGVSADRIVLRPRAGMRTYLGYHHEVDIVLDTFPYTGGTTSCHSLWMGVPILSLAGETRTSRQTASVLGVAGLQQWVCTSQDELVEKAVAWASDVPRLAALRAGMRDELRASPFVRADLVAQGLQRAMRQMWSTWCNGDPVTSFEVTP</sequence>
<dbReference type="AlphaFoldDB" id="A0A562BXC2"/>
<evidence type="ECO:0000256" key="9">
    <source>
        <dbReference type="SAM" id="MobiDB-lite"/>
    </source>
</evidence>
<dbReference type="SMART" id="SM00028">
    <property type="entry name" value="TPR"/>
    <property type="match status" value="3"/>
</dbReference>
<dbReference type="Gene3D" id="1.25.40.10">
    <property type="entry name" value="Tetratricopeptide repeat domain"/>
    <property type="match status" value="2"/>
</dbReference>
<keyword evidence="4" id="KW-0328">Glycosyltransferase</keyword>
<dbReference type="OrthoDB" id="101857at2"/>
<evidence type="ECO:0000259" key="12">
    <source>
        <dbReference type="Pfam" id="PF13847"/>
    </source>
</evidence>
<gene>
    <name evidence="13" type="ORF">L602_000100002330</name>
</gene>
<organism evidence="13 14">
    <name type="scientific">Cupriavidus gilardii J11</name>
    <dbReference type="NCBI Taxonomy" id="936133"/>
    <lineage>
        <taxon>Bacteria</taxon>
        <taxon>Pseudomonadati</taxon>
        <taxon>Pseudomonadota</taxon>
        <taxon>Betaproteobacteria</taxon>
        <taxon>Burkholderiales</taxon>
        <taxon>Burkholderiaceae</taxon>
        <taxon>Cupriavidus</taxon>
    </lineage>
</organism>
<feature type="domain" description="O-GlcNAc transferase C-terminal" evidence="11">
    <location>
        <begin position="952"/>
        <end position="1121"/>
    </location>
</feature>
<dbReference type="CDD" id="cd02440">
    <property type="entry name" value="AdoMet_MTases"/>
    <property type="match status" value="1"/>
</dbReference>
<feature type="domain" description="O-GlcNAc transferase C-terminal" evidence="11">
    <location>
        <begin position="783"/>
        <end position="939"/>
    </location>
</feature>
<dbReference type="InterPro" id="IPR029063">
    <property type="entry name" value="SAM-dependent_MTases_sf"/>
</dbReference>
<dbReference type="PROSITE" id="PS50005">
    <property type="entry name" value="TPR"/>
    <property type="match status" value="1"/>
</dbReference>
<keyword evidence="14" id="KW-1185">Reference proteome</keyword>
<feature type="repeat" description="TPR" evidence="8">
    <location>
        <begin position="667"/>
        <end position="700"/>
    </location>
</feature>
<keyword evidence="6" id="KW-0677">Repeat</keyword>
<dbReference type="InterPro" id="IPR018773">
    <property type="entry name" value="MeTrfase_reg_dom_prd"/>
</dbReference>
<comment type="similarity">
    <text evidence="2">Belongs to the glycosyltransferase 41 family. O-GlcNAc transferase subfamily.</text>
</comment>
<dbReference type="Proteomes" id="UP000318141">
    <property type="component" value="Unassembled WGS sequence"/>
</dbReference>
<dbReference type="EC" id="2.4.1.255" evidence="3"/>
<evidence type="ECO:0000313" key="14">
    <source>
        <dbReference type="Proteomes" id="UP000318141"/>
    </source>
</evidence>
<evidence type="ECO:0000256" key="8">
    <source>
        <dbReference type="PROSITE-ProRule" id="PRU00339"/>
    </source>
</evidence>
<evidence type="ECO:0000259" key="11">
    <source>
        <dbReference type="Pfam" id="PF13844"/>
    </source>
</evidence>
<keyword evidence="7 8" id="KW-0802">TPR repeat</keyword>
<proteinExistence type="inferred from homology"/>
<dbReference type="SUPFAM" id="SSF53335">
    <property type="entry name" value="S-adenosyl-L-methionine-dependent methyltransferases"/>
    <property type="match status" value="1"/>
</dbReference>
<feature type="region of interest" description="Disordered" evidence="9">
    <location>
        <begin position="1"/>
        <end position="20"/>
    </location>
</feature>
<dbReference type="GO" id="GO:0097363">
    <property type="term" value="F:protein O-acetylglucosaminyltransferase activity"/>
    <property type="evidence" value="ECO:0007669"/>
    <property type="project" value="UniProtKB-EC"/>
</dbReference>
<reference evidence="13 14" key="1">
    <citation type="submission" date="2019-07" db="EMBL/GenBank/DDBJ databases">
        <title>Genome sequencing of lignin-degrading bacterial isolates.</title>
        <authorList>
            <person name="Gladden J."/>
        </authorList>
    </citation>
    <scope>NUCLEOTIDE SEQUENCE [LARGE SCALE GENOMIC DNA]</scope>
    <source>
        <strain evidence="13 14">J11</strain>
    </source>
</reference>
<evidence type="ECO:0000256" key="4">
    <source>
        <dbReference type="ARBA" id="ARBA00022676"/>
    </source>
</evidence>
<dbReference type="SUPFAM" id="SSF48452">
    <property type="entry name" value="TPR-like"/>
    <property type="match status" value="1"/>
</dbReference>
<dbReference type="Gene3D" id="3.40.50.11380">
    <property type="match status" value="1"/>
</dbReference>
<dbReference type="InterPro" id="IPR019734">
    <property type="entry name" value="TPR_rpt"/>
</dbReference>
<dbReference type="Pfam" id="PF13176">
    <property type="entry name" value="TPR_7"/>
    <property type="match status" value="1"/>
</dbReference>
<comment type="caution">
    <text evidence="13">The sequence shown here is derived from an EMBL/GenBank/DDBJ whole genome shotgun (WGS) entry which is preliminary data.</text>
</comment>
<feature type="domain" description="Methyltransferase" evidence="12">
    <location>
        <begin position="50"/>
        <end position="157"/>
    </location>
</feature>
<dbReference type="InterPro" id="IPR029489">
    <property type="entry name" value="OGT/SEC/SPY_C"/>
</dbReference>
<feature type="domain" description="Methyltransferase regulatory" evidence="10">
    <location>
        <begin position="222"/>
        <end position="305"/>
    </location>
</feature>
<evidence type="ECO:0000256" key="7">
    <source>
        <dbReference type="ARBA" id="ARBA00022803"/>
    </source>
</evidence>
<dbReference type="PANTHER" id="PTHR44835">
    <property type="entry name" value="UDP-N-ACETYLGLUCOSAMINE--PEPTIDE N-ACETYLGLUCOSAMINYLTRANSFERASE SPINDLY-RELATED"/>
    <property type="match status" value="1"/>
</dbReference>
<protein>
    <recommendedName>
        <fullName evidence="3">protein O-GlcNAc transferase</fullName>
        <ecNumber evidence="3">2.4.1.255</ecNumber>
    </recommendedName>
</protein>
<dbReference type="Gene3D" id="3.40.50.150">
    <property type="entry name" value="Vaccinia Virus protein VP39"/>
    <property type="match status" value="1"/>
</dbReference>
<dbReference type="Pfam" id="PF13847">
    <property type="entry name" value="Methyltransf_31"/>
    <property type="match status" value="1"/>
</dbReference>
<dbReference type="Pfam" id="PF10119">
    <property type="entry name" value="MethyTransf_Reg"/>
    <property type="match status" value="1"/>
</dbReference>
<evidence type="ECO:0000256" key="3">
    <source>
        <dbReference type="ARBA" id="ARBA00011970"/>
    </source>
</evidence>
<dbReference type="Gene3D" id="3.40.50.2000">
    <property type="entry name" value="Glycogen Phosphorylase B"/>
    <property type="match status" value="1"/>
</dbReference>
<dbReference type="PANTHER" id="PTHR44835:SF1">
    <property type="entry name" value="PROTEIN O-GLCNAC TRANSFERASE"/>
    <property type="match status" value="1"/>
</dbReference>
<evidence type="ECO:0000313" key="13">
    <source>
        <dbReference type="EMBL" id="TWG89343.1"/>
    </source>
</evidence>
<dbReference type="InterPro" id="IPR025714">
    <property type="entry name" value="Methyltranfer_dom"/>
</dbReference>
<keyword evidence="5 13" id="KW-0808">Transferase</keyword>
<dbReference type="Pfam" id="PF13844">
    <property type="entry name" value="Glyco_transf_41"/>
    <property type="match status" value="2"/>
</dbReference>
<dbReference type="EMBL" id="VLJN01000001">
    <property type="protein sequence ID" value="TWG89343.1"/>
    <property type="molecule type" value="Genomic_DNA"/>
</dbReference>
<dbReference type="InterPro" id="IPR051939">
    <property type="entry name" value="Glycosyltr_41/O-GlcNAc_trsf"/>
</dbReference>